<gene>
    <name evidence="3" type="ORF">LEL_10742</name>
</gene>
<comment type="caution">
    <text evidence="3">The sequence shown here is derived from an EMBL/GenBank/DDBJ whole genome shotgun (WGS) entry which is preliminary data.</text>
</comment>
<evidence type="ECO:0000313" key="3">
    <source>
        <dbReference type="EMBL" id="OAA62078.1"/>
    </source>
</evidence>
<dbReference type="OrthoDB" id="4870471at2759"/>
<dbReference type="Proteomes" id="UP000076881">
    <property type="component" value="Unassembled WGS sequence"/>
</dbReference>
<protein>
    <submittedName>
        <fullName evidence="3">Uncharacterized protein</fullName>
    </submittedName>
</protein>
<reference evidence="3 4" key="1">
    <citation type="journal article" date="2016" name="Genome Biol. Evol.">
        <title>Divergent and convergent evolution of fungal pathogenicity.</title>
        <authorList>
            <person name="Shang Y."/>
            <person name="Xiao G."/>
            <person name="Zheng P."/>
            <person name="Cen K."/>
            <person name="Zhan S."/>
            <person name="Wang C."/>
        </authorList>
    </citation>
    <scope>NUCLEOTIDE SEQUENCE [LARGE SCALE GENOMIC DNA]</scope>
    <source>
        <strain evidence="3 4">RCEF 1005</strain>
    </source>
</reference>
<keyword evidence="2" id="KW-0812">Transmembrane</keyword>
<accession>A0A167UZZ3</accession>
<keyword evidence="2" id="KW-1133">Transmembrane helix</keyword>
<keyword evidence="4" id="KW-1185">Reference proteome</keyword>
<sequence>MATKPNLRTIQRATVRRVTSGAGGGTKPAESGGTPKVPGWQIGVGVGVAVAVLYAFLIAKPEAVAKSAIPTTQTKNRKQSQGN</sequence>
<dbReference type="EMBL" id="AZHF01000018">
    <property type="protein sequence ID" value="OAA62078.1"/>
    <property type="molecule type" value="Genomic_DNA"/>
</dbReference>
<evidence type="ECO:0000313" key="4">
    <source>
        <dbReference type="Proteomes" id="UP000076881"/>
    </source>
</evidence>
<name>A0A167UZZ3_CORDF</name>
<evidence type="ECO:0000256" key="1">
    <source>
        <dbReference type="SAM" id="MobiDB-lite"/>
    </source>
</evidence>
<feature type="transmembrane region" description="Helical" evidence="2">
    <location>
        <begin position="40"/>
        <end position="59"/>
    </location>
</feature>
<proteinExistence type="predicted"/>
<organism evidence="3 4">
    <name type="scientific">Akanthomyces lecanii RCEF 1005</name>
    <dbReference type="NCBI Taxonomy" id="1081108"/>
    <lineage>
        <taxon>Eukaryota</taxon>
        <taxon>Fungi</taxon>
        <taxon>Dikarya</taxon>
        <taxon>Ascomycota</taxon>
        <taxon>Pezizomycotina</taxon>
        <taxon>Sordariomycetes</taxon>
        <taxon>Hypocreomycetidae</taxon>
        <taxon>Hypocreales</taxon>
        <taxon>Cordycipitaceae</taxon>
        <taxon>Akanthomyces</taxon>
        <taxon>Cordyceps confragosa</taxon>
    </lineage>
</organism>
<dbReference type="AlphaFoldDB" id="A0A167UZZ3"/>
<keyword evidence="2" id="KW-0472">Membrane</keyword>
<feature type="region of interest" description="Disordered" evidence="1">
    <location>
        <begin position="16"/>
        <end position="38"/>
    </location>
</feature>
<evidence type="ECO:0000256" key="2">
    <source>
        <dbReference type="SAM" id="Phobius"/>
    </source>
</evidence>